<dbReference type="Proteomes" id="UP000295985">
    <property type="component" value="Unassembled WGS sequence"/>
</dbReference>
<dbReference type="AlphaFoldDB" id="A0A2U1UUV4"/>
<keyword evidence="1" id="KW-0812">Transmembrane</keyword>
<name>A0A2U1UUV4_9GAMM</name>
<gene>
    <name evidence="2" type="ORF">DDT54_05770</name>
</gene>
<dbReference type="EMBL" id="QDKK01000004">
    <property type="protein sequence ID" value="PWC25402.1"/>
    <property type="molecule type" value="Genomic_DNA"/>
</dbReference>
<feature type="transmembrane region" description="Helical" evidence="1">
    <location>
        <begin position="46"/>
        <end position="64"/>
    </location>
</feature>
<organism evidence="2 3">
    <name type="scientific">Brenneria nigrifluens DSM 30175 = ATCC 13028</name>
    <dbReference type="NCBI Taxonomy" id="1121120"/>
    <lineage>
        <taxon>Bacteria</taxon>
        <taxon>Pseudomonadati</taxon>
        <taxon>Pseudomonadota</taxon>
        <taxon>Gammaproteobacteria</taxon>
        <taxon>Enterobacterales</taxon>
        <taxon>Pectobacteriaceae</taxon>
        <taxon>Brenneria</taxon>
    </lineage>
</organism>
<proteinExistence type="predicted"/>
<comment type="caution">
    <text evidence="2">The sequence shown here is derived from an EMBL/GenBank/DDBJ whole genome shotgun (WGS) entry which is preliminary data.</text>
</comment>
<sequence length="99" mass="11570">MNLEHAKLFHIELLRVKSTEETSRVLSVLIGAGLFVYSIFPQENKLIGFYIITTMLVFCVYKWVSSRKRRIKYTDSLNSYCWSNLGKSYAEAKFSDFLD</sequence>
<evidence type="ECO:0000313" key="3">
    <source>
        <dbReference type="Proteomes" id="UP000295985"/>
    </source>
</evidence>
<keyword evidence="1" id="KW-1133">Transmembrane helix</keyword>
<accession>A0A2U1UUV4</accession>
<evidence type="ECO:0000313" key="2">
    <source>
        <dbReference type="EMBL" id="PWC25402.1"/>
    </source>
</evidence>
<reference evidence="2 3" key="1">
    <citation type="submission" date="2018-04" db="EMBL/GenBank/DDBJ databases">
        <title>Brenneria corticis sp.nov.</title>
        <authorList>
            <person name="Li Y."/>
        </authorList>
    </citation>
    <scope>NUCLEOTIDE SEQUENCE [LARGE SCALE GENOMIC DNA]</scope>
    <source>
        <strain evidence="2 3">LMG 2694</strain>
    </source>
</reference>
<feature type="transmembrane region" description="Helical" evidence="1">
    <location>
        <begin position="21"/>
        <end position="40"/>
    </location>
</feature>
<protein>
    <submittedName>
        <fullName evidence="2">Uncharacterized protein</fullName>
    </submittedName>
</protein>
<keyword evidence="1" id="KW-0472">Membrane</keyword>
<evidence type="ECO:0000256" key="1">
    <source>
        <dbReference type="SAM" id="Phobius"/>
    </source>
</evidence>